<evidence type="ECO:0000256" key="1">
    <source>
        <dbReference type="SAM" id="SignalP"/>
    </source>
</evidence>
<dbReference type="OrthoDB" id="4463518at2"/>
<organism evidence="2 3">
    <name type="scientific">Thalassococcus profundi</name>
    <dbReference type="NCBI Taxonomy" id="2282382"/>
    <lineage>
        <taxon>Bacteria</taxon>
        <taxon>Pseudomonadati</taxon>
        <taxon>Pseudomonadota</taxon>
        <taxon>Alphaproteobacteria</taxon>
        <taxon>Rhodobacterales</taxon>
        <taxon>Roseobacteraceae</taxon>
        <taxon>Thalassococcus</taxon>
    </lineage>
</organism>
<dbReference type="RefSeq" id="WP_114512736.1">
    <property type="nucleotide sequence ID" value="NZ_QPMK01000023.1"/>
</dbReference>
<accession>A0A369TGD9</accession>
<keyword evidence="3" id="KW-1185">Reference proteome</keyword>
<feature type="chain" id="PRO_5016852792" evidence="1">
    <location>
        <begin position="21"/>
        <end position="431"/>
    </location>
</feature>
<comment type="caution">
    <text evidence="2">The sequence shown here is derived from an EMBL/GenBank/DDBJ whole genome shotgun (WGS) entry which is preliminary data.</text>
</comment>
<protein>
    <submittedName>
        <fullName evidence="2">Uncharacterized protein</fullName>
    </submittedName>
</protein>
<dbReference type="EMBL" id="QPMK01000023">
    <property type="protein sequence ID" value="RDD64383.1"/>
    <property type="molecule type" value="Genomic_DNA"/>
</dbReference>
<dbReference type="Proteomes" id="UP000253977">
    <property type="component" value="Unassembled WGS sequence"/>
</dbReference>
<evidence type="ECO:0000313" key="2">
    <source>
        <dbReference type="EMBL" id="RDD64383.1"/>
    </source>
</evidence>
<sequence length="431" mass="45689">MTFRHLFATTLCLLPGLAGAEVLSDTNPTIRNNLCVGNACAADESFSSDFNQIKLKSAVNRIEFEDISTTTGFPTADWALQANEILSGQRDQFMLQDLTNGTTPLTVSAAAPTNAFFVAPDGDIGLGTSLPQARLNMVTATSSAIRIDRTDIGAGGGPSYEIGIEDFGNFAIKRPTSEEGIFSLSAGAPDLTQVIGTSVTSFNTGRHDYDFEVRSQSLAPLIYADAGTARVGIGTGTPAAPLHVTRSNNTAGLLIEDTGASGAQEMFKLSNNGGSYFTFENTAANTTWFFTHENSAPNRFIIADAVADGPEMSLTAEGDLTIPGQLFTAGSCAAGCDRVFDADYPLPSIPEQAAMMRAKKHLPNVGPTPEDGPFNITAMTGGMLNELEKAHLYIAELHADLATQRSENAALKAVQNDLTLRLEKLEARFAD</sequence>
<reference evidence="2 3" key="1">
    <citation type="submission" date="2018-07" db="EMBL/GenBank/DDBJ databases">
        <title>Thalassococcus profundi sp. nov., a marine bacterium isolated from deep seawater of Okinawa Trough.</title>
        <authorList>
            <person name="Yu M."/>
        </authorList>
    </citation>
    <scope>NUCLEOTIDE SEQUENCE [LARGE SCALE GENOMIC DNA]</scope>
    <source>
        <strain evidence="2 3">WRAS1</strain>
    </source>
</reference>
<feature type="signal peptide" evidence="1">
    <location>
        <begin position="1"/>
        <end position="20"/>
    </location>
</feature>
<proteinExistence type="predicted"/>
<dbReference type="AlphaFoldDB" id="A0A369TGD9"/>
<name>A0A369TGD9_9RHOB</name>
<gene>
    <name evidence="2" type="ORF">DU478_20520</name>
</gene>
<keyword evidence="1" id="KW-0732">Signal</keyword>
<evidence type="ECO:0000313" key="3">
    <source>
        <dbReference type="Proteomes" id="UP000253977"/>
    </source>
</evidence>